<proteinExistence type="predicted"/>
<comment type="caution">
    <text evidence="2">The sequence shown here is derived from an EMBL/GenBank/DDBJ whole genome shotgun (WGS) entry which is preliminary data.</text>
</comment>
<gene>
    <name evidence="2" type="ORF">GRX66_17795</name>
</gene>
<dbReference type="Proteomes" id="UP000471521">
    <property type="component" value="Unassembled WGS sequence"/>
</dbReference>
<sequence length="561" mass="60639">MAEDDPQSVTRRSVLAGVGTAAAASMAGCSLFDRADDGDTSAVDDDRAAALAEEYAPTLYFDENEQWFPTDPRPFESELDGDTVVDGFDALDGYVEQGGADDPPAPTGFYNVVEYAESPLVVVQYWFYSAFDQFTTNFHWHDWELLQVFVDTDTEEPQLHVASSHSRKVPNNEFLDPDRTRPRILSELGSHSSGLSVNEDAEHFQRLPLDGSVADITNSVIDGIESVAAIPLAYGLPRDEGLALPYAVPELDGEPFYEHDRLPSVDAADLVPDDLTIHSFSALGSPPDLPERESGRRFDYVGREAEAADVTYDLEPSADLEHIADFTGPQLSFEFEIPGFVEDQFAGHITTTGVPWTDPRYENPASDISEPKHRQALADRYDAIGDPSPVNQVVAGVSNAISDDDAPEDEGLTTVSSPLELFALFQSEPEAVPTFNGVAVVQDVPPGDHELTINGAGVAPHSETVTVSDDGGATAAGVEGEIPVVARENAVKLEVDPTEADSELTDLAVEDDFAGRLYDAPLSEPDAVYVHSGGAYTTEVRDSDDEVGAFRVNPGEEERVR</sequence>
<evidence type="ECO:0000256" key="1">
    <source>
        <dbReference type="SAM" id="MobiDB-lite"/>
    </source>
</evidence>
<dbReference type="OrthoDB" id="240468at2157"/>
<evidence type="ECO:0000313" key="3">
    <source>
        <dbReference type="Proteomes" id="UP000471521"/>
    </source>
</evidence>
<name>A0A6B0SM69_9EURY</name>
<protein>
    <submittedName>
        <fullName evidence="2">Uncharacterized protein</fullName>
    </submittedName>
</protein>
<accession>A0A6B0SM69</accession>
<keyword evidence="3" id="KW-1185">Reference proteome</keyword>
<dbReference type="PROSITE" id="PS51318">
    <property type="entry name" value="TAT"/>
    <property type="match status" value="1"/>
</dbReference>
<feature type="region of interest" description="Disordered" evidence="1">
    <location>
        <begin position="540"/>
        <end position="561"/>
    </location>
</feature>
<dbReference type="InterPro" id="IPR006311">
    <property type="entry name" value="TAT_signal"/>
</dbReference>
<dbReference type="AlphaFoldDB" id="A0A6B0SM69"/>
<dbReference type="EMBL" id="WUUU01000253">
    <property type="protein sequence ID" value="MXR22347.1"/>
    <property type="molecule type" value="Genomic_DNA"/>
</dbReference>
<evidence type="ECO:0000313" key="2">
    <source>
        <dbReference type="EMBL" id="MXR22347.1"/>
    </source>
</evidence>
<dbReference type="RefSeq" id="WP_159527698.1">
    <property type="nucleotide sequence ID" value="NZ_WUUU01000253.1"/>
</dbReference>
<organism evidence="2 3">
    <name type="scientific">Halobacterium bonnevillei</name>
    <dbReference type="NCBI Taxonomy" id="2692200"/>
    <lineage>
        <taxon>Archaea</taxon>
        <taxon>Methanobacteriati</taxon>
        <taxon>Methanobacteriota</taxon>
        <taxon>Stenosarchaea group</taxon>
        <taxon>Halobacteria</taxon>
        <taxon>Halobacteriales</taxon>
        <taxon>Halobacteriaceae</taxon>
        <taxon>Halobacterium</taxon>
    </lineage>
</organism>
<reference evidence="2 3" key="1">
    <citation type="submission" date="2019-12" db="EMBL/GenBank/DDBJ databases">
        <title>Isolation and characterization of three novel carbon monoxide-oxidizing members of Halobacteria from salione crusts and soils.</title>
        <authorList>
            <person name="Myers M.R."/>
            <person name="King G.M."/>
        </authorList>
    </citation>
    <scope>NUCLEOTIDE SEQUENCE [LARGE SCALE GENOMIC DNA]</scope>
    <source>
        <strain evidence="2 3">PCN9</strain>
    </source>
</reference>
<feature type="non-terminal residue" evidence="2">
    <location>
        <position position="561"/>
    </location>
</feature>